<organism evidence="1 2">
    <name type="scientific">Dromaius novaehollandiae</name>
    <name type="common">Emu</name>
    <dbReference type="NCBI Taxonomy" id="8790"/>
    <lineage>
        <taxon>Eukaryota</taxon>
        <taxon>Metazoa</taxon>
        <taxon>Chordata</taxon>
        <taxon>Craniata</taxon>
        <taxon>Vertebrata</taxon>
        <taxon>Euteleostomi</taxon>
        <taxon>Archelosauria</taxon>
        <taxon>Archosauria</taxon>
        <taxon>Dinosauria</taxon>
        <taxon>Saurischia</taxon>
        <taxon>Theropoda</taxon>
        <taxon>Coelurosauria</taxon>
        <taxon>Aves</taxon>
        <taxon>Palaeognathae</taxon>
        <taxon>Casuariiformes</taxon>
        <taxon>Dromaiidae</taxon>
        <taxon>Dromaius</taxon>
    </lineage>
</organism>
<dbReference type="EMBL" id="VWZH01000366">
    <property type="protein sequence ID" value="NXG38457.1"/>
    <property type="molecule type" value="Genomic_DNA"/>
</dbReference>
<dbReference type="InterPro" id="IPR018154">
    <property type="entry name" value="TLV/ENV_coat_polyprotein"/>
</dbReference>
<evidence type="ECO:0000313" key="2">
    <source>
        <dbReference type="Proteomes" id="UP000543287"/>
    </source>
</evidence>
<accession>A0A7K9BF50</accession>
<dbReference type="Pfam" id="PF00429">
    <property type="entry name" value="TLV_coat"/>
    <property type="match status" value="1"/>
</dbReference>
<proteinExistence type="predicted"/>
<evidence type="ECO:0000313" key="1">
    <source>
        <dbReference type="EMBL" id="NXG38457.1"/>
    </source>
</evidence>
<name>A0A7K9BF50_DRONO</name>
<dbReference type="AlphaFoldDB" id="A0A7K9BF50"/>
<reference evidence="1 2" key="1">
    <citation type="submission" date="2019-09" db="EMBL/GenBank/DDBJ databases">
        <title>Bird 10,000 Genomes (B10K) Project - Family phase.</title>
        <authorList>
            <person name="Zhang G."/>
        </authorList>
    </citation>
    <scope>NUCLEOTIDE SEQUENCE [LARGE SCALE GENOMIC DNA]</scope>
    <source>
        <strain evidence="1">B10K-LSUMZ-23963</strain>
        <tissue evidence="1">Muscle</tissue>
    </source>
</reference>
<sequence>FLKQNTLWNLMETSYIVLNHTYPNLTDKCWLCYDPKPPYYEAIGIAGSPKLMNGSNPGSCKWENNTQQGISLTEITGKGRCIG</sequence>
<protein>
    <submittedName>
        <fullName evidence="1">ENV2 protein</fullName>
    </submittedName>
</protein>
<feature type="non-terminal residue" evidence="1">
    <location>
        <position position="1"/>
    </location>
</feature>
<comment type="caution">
    <text evidence="1">The sequence shown here is derived from an EMBL/GenBank/DDBJ whole genome shotgun (WGS) entry which is preliminary data.</text>
</comment>
<dbReference type="Proteomes" id="UP000543287">
    <property type="component" value="Unassembled WGS sequence"/>
</dbReference>
<gene>
    <name evidence="1" type="primary">Fv4_0</name>
    <name evidence="1" type="ORF">DRONOV_R14952</name>
</gene>
<feature type="non-terminal residue" evidence="1">
    <location>
        <position position="83"/>
    </location>
</feature>